<feature type="transmembrane region" description="Helical" evidence="6">
    <location>
        <begin position="393"/>
        <end position="413"/>
    </location>
</feature>
<dbReference type="InterPro" id="IPR004853">
    <property type="entry name" value="Sugar_P_trans_dom"/>
</dbReference>
<feature type="transmembrane region" description="Helical" evidence="6">
    <location>
        <begin position="142"/>
        <end position="163"/>
    </location>
</feature>
<keyword evidence="4" id="KW-0539">Nucleus</keyword>
<keyword evidence="3" id="KW-0235">DNA replication</keyword>
<feature type="compositionally biased region" description="Polar residues" evidence="5">
    <location>
        <begin position="493"/>
        <end position="502"/>
    </location>
</feature>
<dbReference type="eggNOG" id="KOG1441">
    <property type="taxonomic scope" value="Eukaryota"/>
</dbReference>
<feature type="transmembrane region" description="Helical" evidence="6">
    <location>
        <begin position="175"/>
        <end position="197"/>
    </location>
</feature>
<dbReference type="CDD" id="cd11710">
    <property type="entry name" value="GINS_A_psf1"/>
    <property type="match status" value="1"/>
</dbReference>
<dbReference type="InterPro" id="IPR005339">
    <property type="entry name" value="GINS_Psf1"/>
</dbReference>
<dbReference type="GO" id="GO:0000811">
    <property type="term" value="C:GINS complex"/>
    <property type="evidence" value="ECO:0007669"/>
    <property type="project" value="InterPro"/>
</dbReference>
<organism evidence="10">
    <name type="scientific">Ostreococcus tauri</name>
    <name type="common">Marine green alga</name>
    <dbReference type="NCBI Taxonomy" id="70448"/>
    <lineage>
        <taxon>Eukaryota</taxon>
        <taxon>Viridiplantae</taxon>
        <taxon>Chlorophyta</taxon>
        <taxon>Mamiellophyceae</taxon>
        <taxon>Mamiellales</taxon>
        <taxon>Bathycoccaceae</taxon>
        <taxon>Ostreococcus</taxon>
    </lineage>
</organism>
<sequence length="704" mass="77014">TPPRAHARKNHPSASLVSLARPRACAEASSAVPLATCSTARVAHAPTSEAPQRASARRASAARVGIATGSIERASAREAVSRCDASAHASTPSFSSRASHRARRWIADECERSRARGEAWMSDRAKTSDDLAQSAKAASMQAFVTAMGYGVAYITAATCIILLNKYMLSVTAFHYPIVLSSMGVLCGWTLALIGVHVTKTVDLSNHADLTFAQWCKNVLPIGFFQGTTLMLGNMAYFHLTLSFLQMAKAASPAVLFFVLYFTGLDKWHTNVALGVLVIILGTLVASLGEMNFTWIGFALIFGAEVTEAVKNALMQFLLANKKFSMWEGMYFISPASLFFLTIAATAFEFKHMRENDAWGMMVDKPYLFAAAGFLGFVVNFCSLGVIKNIGSLTLKVLAQIRSVLIIIFGVIFYHDEVTILQMAGYGVAVVGFAGNLRATPRGFDEKTAFTLLIDYCNRPPRIDPSTLPCSFKSNRPNAPSRTPKRAPVPAPSESRQASTASVSPAAMPTNASTSLSFGKKAAELVREIVESDPETLPPYNADAMRTIVEQCGDHRAEIVTLAPDASEDATRVGLLAHHQAILRNKRAMLVYLNERVGRVKEMRWSVGMGLPESASANMSHGERTFFTKYAETLNEYMRAVDLDLTLDLEPPQNHKIQVRCLEDHGEIFTRDGTVDLKKNTVHLLWREEAQPLIREGVLEQMDDE</sequence>
<feature type="transmembrane region" description="Helical" evidence="6">
    <location>
        <begin position="294"/>
        <end position="318"/>
    </location>
</feature>
<protein>
    <submittedName>
        <fullName evidence="10">Uncharacterized protein</fullName>
    </submittedName>
</protein>
<dbReference type="InterPro" id="IPR037185">
    <property type="entry name" value="EmrE-like"/>
</dbReference>
<evidence type="ECO:0000259" key="7">
    <source>
        <dbReference type="Pfam" id="PF03151"/>
    </source>
</evidence>
<dbReference type="Proteomes" id="UP000195557">
    <property type="component" value="Unassembled WGS sequence"/>
</dbReference>
<evidence type="ECO:0000256" key="4">
    <source>
        <dbReference type="ARBA" id="ARBA00023242"/>
    </source>
</evidence>
<dbReference type="AlphaFoldDB" id="A0A1Y5IBF8"/>
<dbReference type="EMBL" id="KZ155785">
    <property type="protein sequence ID" value="OUS45967.1"/>
    <property type="molecule type" value="Genomic_DNA"/>
</dbReference>
<feature type="transmembrane region" description="Helical" evidence="6">
    <location>
        <begin position="419"/>
        <end position="436"/>
    </location>
</feature>
<feature type="transmembrane region" description="Helical" evidence="6">
    <location>
        <begin position="218"/>
        <end position="237"/>
    </location>
</feature>
<reference evidence="10" key="1">
    <citation type="submission" date="2017-04" db="EMBL/GenBank/DDBJ databases">
        <title>Population genomics of picophytoplankton unveils novel chromosome hypervariability.</title>
        <authorList>
            <consortium name="DOE Joint Genome Institute"/>
            <person name="Blanc-Mathieu R."/>
            <person name="Krasovec M."/>
            <person name="Hebrard M."/>
            <person name="Yau S."/>
            <person name="Desgranges E."/>
            <person name="Martin J."/>
            <person name="Schackwitz W."/>
            <person name="Kuo A."/>
            <person name="Salin G."/>
            <person name="Donnadieu C."/>
            <person name="Desdevises Y."/>
            <person name="Sanchez-Ferandin S."/>
            <person name="Moreau H."/>
            <person name="Rivals E."/>
            <person name="Grigoriev I.V."/>
            <person name="Grimsley N."/>
            <person name="Eyre-Walker A."/>
            <person name="Piganeau G."/>
        </authorList>
    </citation>
    <scope>NUCLEOTIDE SEQUENCE [LARGE SCALE GENOMIC DNA]</scope>
    <source>
        <strain evidence="10">RCC 1115</strain>
    </source>
</reference>
<evidence type="ECO:0000256" key="5">
    <source>
        <dbReference type="SAM" id="MobiDB-lite"/>
    </source>
</evidence>
<dbReference type="InterPro" id="IPR036224">
    <property type="entry name" value="GINS_bundle-like_dom_sf"/>
</dbReference>
<evidence type="ECO:0000256" key="6">
    <source>
        <dbReference type="SAM" id="Phobius"/>
    </source>
</evidence>
<dbReference type="GO" id="GO:1902983">
    <property type="term" value="P:DNA strand elongation involved in mitotic DNA replication"/>
    <property type="evidence" value="ECO:0007669"/>
    <property type="project" value="TreeGrafter"/>
</dbReference>
<feature type="compositionally biased region" description="Polar residues" evidence="5">
    <location>
        <begin position="467"/>
        <end position="480"/>
    </location>
</feature>
<evidence type="ECO:0000256" key="3">
    <source>
        <dbReference type="ARBA" id="ARBA00022705"/>
    </source>
</evidence>
<gene>
    <name evidence="10" type="ORF">BE221DRAFT_75485</name>
</gene>
<feature type="region of interest" description="Disordered" evidence="5">
    <location>
        <begin position="466"/>
        <end position="512"/>
    </location>
</feature>
<evidence type="ECO:0000259" key="8">
    <source>
        <dbReference type="Pfam" id="PF05916"/>
    </source>
</evidence>
<dbReference type="SUPFAM" id="SSF158573">
    <property type="entry name" value="GINS helical bundle-like"/>
    <property type="match status" value="1"/>
</dbReference>
<dbReference type="InterPro" id="IPR056783">
    <property type="entry name" value="PSF1_C"/>
</dbReference>
<feature type="transmembrane region" description="Helical" evidence="6">
    <location>
        <begin position="367"/>
        <end position="386"/>
    </location>
</feature>
<feature type="transmembrane region" description="Helical" evidence="6">
    <location>
        <begin position="330"/>
        <end position="347"/>
    </location>
</feature>
<evidence type="ECO:0000313" key="10">
    <source>
        <dbReference type="EMBL" id="OUS45967.1"/>
    </source>
</evidence>
<proteinExistence type="inferred from homology"/>
<comment type="subcellular location">
    <subcellularLocation>
        <location evidence="1">Nucleus</location>
    </subcellularLocation>
</comment>
<keyword evidence="6" id="KW-0472">Membrane</keyword>
<feature type="domain" description="GINS subunit" evidence="8">
    <location>
        <begin position="575"/>
        <end position="639"/>
    </location>
</feature>
<keyword evidence="6" id="KW-0812">Transmembrane</keyword>
<evidence type="ECO:0000256" key="2">
    <source>
        <dbReference type="ARBA" id="ARBA00006677"/>
    </source>
</evidence>
<dbReference type="PANTHER" id="PTHR12914:SF2">
    <property type="entry name" value="DNA REPLICATION COMPLEX GINS PROTEIN PSF1"/>
    <property type="match status" value="1"/>
</dbReference>
<feature type="domain" description="DNA replication complex GINS protein PSF1 C-terminal" evidence="9">
    <location>
        <begin position="656"/>
        <end position="701"/>
    </location>
</feature>
<dbReference type="Pfam" id="PF24997">
    <property type="entry name" value="PSF1_C"/>
    <property type="match status" value="1"/>
</dbReference>
<feature type="transmembrane region" description="Helical" evidence="6">
    <location>
        <begin position="271"/>
        <end position="288"/>
    </location>
</feature>
<evidence type="ECO:0000256" key="1">
    <source>
        <dbReference type="ARBA" id="ARBA00004123"/>
    </source>
</evidence>
<feature type="domain" description="Sugar phosphate transporter" evidence="7">
    <location>
        <begin position="155"/>
        <end position="431"/>
    </location>
</feature>
<accession>A0A1Y5IBF8</accession>
<dbReference type="CDD" id="cd21696">
    <property type="entry name" value="GINS_B_Psf1"/>
    <property type="match status" value="1"/>
</dbReference>
<name>A0A1Y5IBF8_OSTTA</name>
<dbReference type="InterPro" id="IPR021151">
    <property type="entry name" value="GINS_A"/>
</dbReference>
<feature type="non-terminal residue" evidence="10">
    <location>
        <position position="1"/>
    </location>
</feature>
<comment type="similarity">
    <text evidence="2">Belongs to the GINS1/PSF1 family.</text>
</comment>
<feature type="transmembrane region" description="Helical" evidence="6">
    <location>
        <begin position="243"/>
        <end position="264"/>
    </location>
</feature>
<dbReference type="PANTHER" id="PTHR12914">
    <property type="entry name" value="PARTNER OF SLD5"/>
    <property type="match status" value="1"/>
</dbReference>
<dbReference type="SUPFAM" id="SSF103481">
    <property type="entry name" value="Multidrug resistance efflux transporter EmrE"/>
    <property type="match status" value="1"/>
</dbReference>
<evidence type="ECO:0000259" key="9">
    <source>
        <dbReference type="Pfam" id="PF24997"/>
    </source>
</evidence>
<dbReference type="Gene3D" id="1.20.58.1030">
    <property type="match status" value="1"/>
</dbReference>
<dbReference type="Pfam" id="PF05916">
    <property type="entry name" value="Sld5"/>
    <property type="match status" value="1"/>
</dbReference>
<dbReference type="Pfam" id="PF03151">
    <property type="entry name" value="TPT"/>
    <property type="match status" value="1"/>
</dbReference>
<keyword evidence="6" id="KW-1133">Transmembrane helix</keyword>